<dbReference type="HOGENOM" id="CLU_2582050_0_0_9"/>
<evidence type="ECO:0000313" key="1">
    <source>
        <dbReference type="EMBL" id="ERI10448.1"/>
    </source>
</evidence>
<dbReference type="STRING" id="649747.HMPREF0083_01353"/>
<dbReference type="PATRIC" id="fig|649747.3.peg.1227"/>
<sequence length="80" mass="9598">MTITQKSKVRERRRKREEKQYIQSSLKNIACLYCKKNEKIENGSFSLSLQLKWIQKIQQGGRKSCRIKRYLCVYLDKKGL</sequence>
<proteinExistence type="predicted"/>
<dbReference type="EMBL" id="AWSJ01000092">
    <property type="protein sequence ID" value="ERI10448.1"/>
    <property type="molecule type" value="Genomic_DNA"/>
</dbReference>
<gene>
    <name evidence="1" type="ORF">HMPREF0083_01353</name>
</gene>
<reference evidence="1 2" key="1">
    <citation type="submission" date="2013-08" db="EMBL/GenBank/DDBJ databases">
        <authorList>
            <person name="Weinstock G."/>
            <person name="Sodergren E."/>
            <person name="Wylie T."/>
            <person name="Fulton L."/>
            <person name="Fulton R."/>
            <person name="Fronick C."/>
            <person name="O'Laughlin M."/>
            <person name="Godfrey J."/>
            <person name="Miner T."/>
            <person name="Herter B."/>
            <person name="Appelbaum E."/>
            <person name="Cordes M."/>
            <person name="Lek S."/>
            <person name="Wollam A."/>
            <person name="Pepin K.H."/>
            <person name="Palsikar V.B."/>
            <person name="Mitreva M."/>
            <person name="Wilson R.K."/>
        </authorList>
    </citation>
    <scope>NUCLEOTIDE SEQUENCE [LARGE SCALE GENOMIC DNA]</scope>
    <source>
        <strain evidence="1 2">ATCC 12856</strain>
    </source>
</reference>
<accession>U1X7C9</accession>
<comment type="caution">
    <text evidence="1">The sequence shown here is derived from an EMBL/GenBank/DDBJ whole genome shotgun (WGS) entry which is preliminary data.</text>
</comment>
<name>U1X7C9_ANEAE</name>
<dbReference type="Proteomes" id="UP000016511">
    <property type="component" value="Unassembled WGS sequence"/>
</dbReference>
<keyword evidence="2" id="KW-1185">Reference proteome</keyword>
<protein>
    <submittedName>
        <fullName evidence="1">Uncharacterized protein</fullName>
    </submittedName>
</protein>
<dbReference type="AlphaFoldDB" id="U1X7C9"/>
<evidence type="ECO:0000313" key="2">
    <source>
        <dbReference type="Proteomes" id="UP000016511"/>
    </source>
</evidence>
<organism evidence="1 2">
    <name type="scientific">Aneurinibacillus aneurinilyticus ATCC 12856</name>
    <dbReference type="NCBI Taxonomy" id="649747"/>
    <lineage>
        <taxon>Bacteria</taxon>
        <taxon>Bacillati</taxon>
        <taxon>Bacillota</taxon>
        <taxon>Bacilli</taxon>
        <taxon>Bacillales</taxon>
        <taxon>Paenibacillaceae</taxon>
        <taxon>Aneurinibacillus group</taxon>
        <taxon>Aneurinibacillus</taxon>
    </lineage>
</organism>